<organism evidence="8">
    <name type="scientific">marine sediment metagenome</name>
    <dbReference type="NCBI Taxonomy" id="412755"/>
    <lineage>
        <taxon>unclassified sequences</taxon>
        <taxon>metagenomes</taxon>
        <taxon>ecological metagenomes</taxon>
    </lineage>
</organism>
<dbReference type="GO" id="GO:0004521">
    <property type="term" value="F:RNA endonuclease activity"/>
    <property type="evidence" value="ECO:0007669"/>
    <property type="project" value="TreeGrafter"/>
</dbReference>
<evidence type="ECO:0000313" key="8">
    <source>
        <dbReference type="EMBL" id="GAG87882.1"/>
    </source>
</evidence>
<gene>
    <name evidence="8" type="ORF">S01H4_22504</name>
</gene>
<comment type="cofactor">
    <cofactor evidence="1">
        <name>Zn(2+)</name>
        <dbReference type="ChEBI" id="CHEBI:29105"/>
    </cofactor>
</comment>
<dbReference type="PANTHER" id="PTHR11203">
    <property type="entry name" value="CLEAVAGE AND POLYADENYLATION SPECIFICITY FACTOR FAMILY MEMBER"/>
    <property type="match status" value="1"/>
</dbReference>
<protein>
    <recommendedName>
        <fullName evidence="7">Beta-Casp domain-containing protein</fullName>
    </recommendedName>
</protein>
<sequence>ATSGMLIGGPSVQYLKALAEDKNNSLIFVSYQVNGTLGSRIQRGFREIQY</sequence>
<dbReference type="InterPro" id="IPR050698">
    <property type="entry name" value="MBL"/>
</dbReference>
<dbReference type="AlphaFoldDB" id="X1C3E1"/>
<keyword evidence="4" id="KW-0378">Hydrolase</keyword>
<evidence type="ECO:0000256" key="6">
    <source>
        <dbReference type="ARBA" id="ARBA00022839"/>
    </source>
</evidence>
<evidence type="ECO:0000256" key="5">
    <source>
        <dbReference type="ARBA" id="ARBA00022833"/>
    </source>
</evidence>
<dbReference type="GO" id="GO:0004527">
    <property type="term" value="F:exonuclease activity"/>
    <property type="evidence" value="ECO:0007669"/>
    <property type="project" value="UniProtKB-KW"/>
</dbReference>
<dbReference type="InterPro" id="IPR022712">
    <property type="entry name" value="Beta_Casp"/>
</dbReference>
<feature type="domain" description="Beta-Casp" evidence="7">
    <location>
        <begin position="1"/>
        <end position="41"/>
    </location>
</feature>
<evidence type="ECO:0000256" key="2">
    <source>
        <dbReference type="ARBA" id="ARBA00022722"/>
    </source>
</evidence>
<reference evidence="8" key="1">
    <citation type="journal article" date="2014" name="Front. Microbiol.">
        <title>High frequency of phylogenetically diverse reductive dehalogenase-homologous genes in deep subseafloor sedimentary metagenomes.</title>
        <authorList>
            <person name="Kawai M."/>
            <person name="Futagami T."/>
            <person name="Toyoda A."/>
            <person name="Takaki Y."/>
            <person name="Nishi S."/>
            <person name="Hori S."/>
            <person name="Arai W."/>
            <person name="Tsubouchi T."/>
            <person name="Morono Y."/>
            <person name="Uchiyama I."/>
            <person name="Ito T."/>
            <person name="Fujiyama A."/>
            <person name="Inagaki F."/>
            <person name="Takami H."/>
        </authorList>
    </citation>
    <scope>NUCLEOTIDE SEQUENCE</scope>
    <source>
        <strain evidence="8">Expedition CK06-06</strain>
    </source>
</reference>
<evidence type="ECO:0000256" key="4">
    <source>
        <dbReference type="ARBA" id="ARBA00022801"/>
    </source>
</evidence>
<dbReference type="GO" id="GO:0046872">
    <property type="term" value="F:metal ion binding"/>
    <property type="evidence" value="ECO:0007669"/>
    <property type="project" value="UniProtKB-KW"/>
</dbReference>
<name>X1C3E1_9ZZZZ</name>
<dbReference type="InterPro" id="IPR036866">
    <property type="entry name" value="RibonucZ/Hydroxyglut_hydro"/>
</dbReference>
<keyword evidence="5" id="KW-0862">Zinc</keyword>
<dbReference type="PANTHER" id="PTHR11203:SF51">
    <property type="entry name" value="CLEAVAGE AND POLYADENYLATION SPECIFICITY FACTOR"/>
    <property type="match status" value="1"/>
</dbReference>
<accession>X1C3E1</accession>
<keyword evidence="6" id="KW-0269">Exonuclease</keyword>
<comment type="caution">
    <text evidence="8">The sequence shown here is derived from an EMBL/GenBank/DDBJ whole genome shotgun (WGS) entry which is preliminary data.</text>
</comment>
<evidence type="ECO:0000256" key="1">
    <source>
        <dbReference type="ARBA" id="ARBA00001947"/>
    </source>
</evidence>
<feature type="non-terminal residue" evidence="8">
    <location>
        <position position="1"/>
    </location>
</feature>
<evidence type="ECO:0000256" key="3">
    <source>
        <dbReference type="ARBA" id="ARBA00022723"/>
    </source>
</evidence>
<dbReference type="EMBL" id="BART01010325">
    <property type="protein sequence ID" value="GAG87882.1"/>
    <property type="molecule type" value="Genomic_DNA"/>
</dbReference>
<proteinExistence type="predicted"/>
<evidence type="ECO:0000259" key="7">
    <source>
        <dbReference type="Pfam" id="PF10996"/>
    </source>
</evidence>
<dbReference type="Pfam" id="PF10996">
    <property type="entry name" value="Beta-Casp"/>
    <property type="match status" value="1"/>
</dbReference>
<keyword evidence="2" id="KW-0540">Nuclease</keyword>
<dbReference type="Gene3D" id="3.40.50.10890">
    <property type="match status" value="1"/>
</dbReference>
<keyword evidence="3" id="KW-0479">Metal-binding</keyword>
<dbReference type="SUPFAM" id="SSF56281">
    <property type="entry name" value="Metallo-hydrolase/oxidoreductase"/>
    <property type="match status" value="1"/>
</dbReference>